<dbReference type="InterPro" id="IPR006102">
    <property type="entry name" value="Ig-like_GH2"/>
</dbReference>
<dbReference type="PROSITE" id="PS00608">
    <property type="entry name" value="GLYCOSYL_HYDROL_F2_2"/>
    <property type="match status" value="1"/>
</dbReference>
<reference evidence="10" key="1">
    <citation type="submission" date="2022-01" db="EMBL/GenBank/DDBJ databases">
        <authorList>
            <person name="Jo J.-H."/>
            <person name="Im W.-T."/>
        </authorList>
    </citation>
    <scope>NUCLEOTIDE SEQUENCE</scope>
    <source>
        <strain evidence="10">NA20</strain>
    </source>
</reference>
<keyword evidence="11" id="KW-1185">Reference proteome</keyword>
<dbReference type="InterPro" id="IPR013783">
    <property type="entry name" value="Ig-like_fold"/>
</dbReference>
<evidence type="ECO:0000256" key="3">
    <source>
        <dbReference type="ARBA" id="ARBA00023295"/>
    </source>
</evidence>
<comment type="caution">
    <text evidence="10">The sequence shown here is derived from an EMBL/GenBank/DDBJ whole genome shotgun (WGS) entry which is preliminary data.</text>
</comment>
<name>A0ABS9KTQ5_9BACT</name>
<gene>
    <name evidence="10" type="ORF">LZZ85_15525</name>
</gene>
<dbReference type="SUPFAM" id="SSF49303">
    <property type="entry name" value="beta-Galactosidase/glucuronidase domain"/>
    <property type="match status" value="1"/>
</dbReference>
<evidence type="ECO:0000256" key="1">
    <source>
        <dbReference type="ARBA" id="ARBA00007401"/>
    </source>
</evidence>
<protein>
    <submittedName>
        <fullName evidence="10">DUF4982 domain-containing protein</fullName>
    </submittedName>
</protein>
<dbReference type="InterPro" id="IPR048230">
    <property type="entry name" value="GalA-like"/>
</dbReference>
<dbReference type="Proteomes" id="UP001165367">
    <property type="component" value="Unassembled WGS sequence"/>
</dbReference>
<dbReference type="InterPro" id="IPR051913">
    <property type="entry name" value="GH2_Domain-Containing"/>
</dbReference>
<dbReference type="Gene3D" id="3.20.20.80">
    <property type="entry name" value="Glycosidases"/>
    <property type="match status" value="1"/>
</dbReference>
<accession>A0ABS9KTQ5</accession>
<dbReference type="InterPro" id="IPR006103">
    <property type="entry name" value="Glyco_hydro_2_cat"/>
</dbReference>
<comment type="similarity">
    <text evidence="1">Belongs to the glycosyl hydrolase 2 family.</text>
</comment>
<evidence type="ECO:0000313" key="10">
    <source>
        <dbReference type="EMBL" id="MCG2615710.1"/>
    </source>
</evidence>
<feature type="domain" description="Glycoside hydrolase family 2 catalytic" evidence="6">
    <location>
        <begin position="330"/>
        <end position="468"/>
    </location>
</feature>
<dbReference type="EMBL" id="JAKLTR010000009">
    <property type="protein sequence ID" value="MCG2615710.1"/>
    <property type="molecule type" value="Genomic_DNA"/>
</dbReference>
<dbReference type="Pfam" id="PF02837">
    <property type="entry name" value="Glyco_hydro_2_N"/>
    <property type="match status" value="1"/>
</dbReference>
<dbReference type="PANTHER" id="PTHR42732">
    <property type="entry name" value="BETA-GALACTOSIDASE"/>
    <property type="match status" value="1"/>
</dbReference>
<dbReference type="InterPro" id="IPR023232">
    <property type="entry name" value="Glyco_hydro_2_AS"/>
</dbReference>
<dbReference type="RefSeq" id="WP_237873772.1">
    <property type="nucleotide sequence ID" value="NZ_JAKLTR010000009.1"/>
</dbReference>
<evidence type="ECO:0000259" key="7">
    <source>
        <dbReference type="Pfam" id="PF02837"/>
    </source>
</evidence>
<evidence type="ECO:0000259" key="5">
    <source>
        <dbReference type="Pfam" id="PF00703"/>
    </source>
</evidence>
<dbReference type="PANTHER" id="PTHR42732:SF1">
    <property type="entry name" value="BETA-MANNOSIDASE"/>
    <property type="match status" value="1"/>
</dbReference>
<dbReference type="Gene3D" id="2.60.120.260">
    <property type="entry name" value="Galactose-binding domain-like"/>
    <property type="match status" value="1"/>
</dbReference>
<keyword evidence="2" id="KW-0378">Hydrolase</keyword>
<keyword evidence="3" id="KW-0326">Glycosidase</keyword>
<evidence type="ECO:0000259" key="8">
    <source>
        <dbReference type="Pfam" id="PF16355"/>
    </source>
</evidence>
<feature type="domain" description="Glycoside hydrolase family 2" evidence="9">
    <location>
        <begin position="695"/>
        <end position="758"/>
    </location>
</feature>
<dbReference type="InterPro" id="IPR008979">
    <property type="entry name" value="Galactose-bd-like_sf"/>
</dbReference>
<evidence type="ECO:0000256" key="4">
    <source>
        <dbReference type="SAM" id="SignalP"/>
    </source>
</evidence>
<proteinExistence type="inferred from homology"/>
<sequence>MSHRSNLILHVLLFCSVLSAAQSSSRQKWLMDFDWKFSFGHPYDHTKDFNTTTSYFSYLAKAGYGDGAAKANFDDRAWRRINLPHDWAVEQDFDANASFSHGFKAIGRNFPGQTIGWYRKSFFIPHADTAKRIKLVFDGVFRHSKVWVNGHYLGTAESGYTGFSYDISEVLNYGDSNIVAVRTDAGIEEGWYYEGAGIYRHVWLTKTSPIHAADQGTFVRTKISDKQAQVFTESSLINESLTTQPVEAFQFIRHKKNGDTVAVSTLQQVLIRPFQEKKIYYQFTVKQPRFWSVDSPHLYQLVTIVTQNGKRLDEHETNFGIREIRFDAKQGFFLNGKPLKLKGTNNHQDHAGVGTAIPDELQYWRIRQLKEMGSNAYRCSHHPPTPELLNACDELGMLVIDENRLMQTTTQGQEEIRKMILRDRNHPSVISWSIGNEEWAIENNKTGERIALNLQAFVKSLDSTRPVTAGISGGFRSGISSVLEVMGYNYMGNGDIDAHAKAFPEQPGMGTEEGSTFATRGVYLEDKINHHQPAYDRKPRPGFYSIEEGWNFYADRPNLAGMFIWTGFDYRGEPTPYGFPSVTSYFGMMDLCGFPKDNVYYLRSWWAKQPVLHILPHWNWQGREGEEIEVVVYSNADEVELTLNKKSLGRKKMPLNGHLSWMVRYIPGTLEAISYVNGKKILTAKTATTGKPHQIQLSSHKNTVTANGEDLLIITASAVDEKGRAVPIADNELSFELTGPAKIIGVGNGNPTSLEKEQFIDKIETAAIDLVFERSLIDTNAVASLLSSSTAEGWVPAFKQRDYNNLAPLYIHRGSFTISSEKEKIQRSLYYKCIGKNQSIYVNGKLIARDLPHTSNGYIFNLDSTMIHTGNNRIDIVATPIPKKNPWDEVNTEAGLIRSLTPASAWKRKLFNGLSQVIIRTDRSAGQIQLRAVAEGLQPGTLTVFSAEDQVKRYLQ</sequence>
<dbReference type="Gene3D" id="2.60.40.10">
    <property type="entry name" value="Immunoglobulins"/>
    <property type="match status" value="4"/>
</dbReference>
<dbReference type="SUPFAM" id="SSF51445">
    <property type="entry name" value="(Trans)glycosidases"/>
    <property type="match status" value="1"/>
</dbReference>
<dbReference type="InterPro" id="IPR032311">
    <property type="entry name" value="DUF4982"/>
</dbReference>
<dbReference type="Pfam" id="PF18565">
    <property type="entry name" value="Glyco_hydro2_C5"/>
    <property type="match status" value="1"/>
</dbReference>
<dbReference type="SUPFAM" id="SSF49785">
    <property type="entry name" value="Galactose-binding domain-like"/>
    <property type="match status" value="1"/>
</dbReference>
<feature type="domain" description="Glycosyl hydrolases family 2 sugar binding" evidence="7">
    <location>
        <begin position="114"/>
        <end position="207"/>
    </location>
</feature>
<evidence type="ECO:0000259" key="9">
    <source>
        <dbReference type="Pfam" id="PF18565"/>
    </source>
</evidence>
<evidence type="ECO:0000256" key="2">
    <source>
        <dbReference type="ARBA" id="ARBA00022801"/>
    </source>
</evidence>
<dbReference type="InterPro" id="IPR040605">
    <property type="entry name" value="Glyco_hydro2_dom5"/>
</dbReference>
<dbReference type="InterPro" id="IPR036156">
    <property type="entry name" value="Beta-gal/glucu_dom_sf"/>
</dbReference>
<evidence type="ECO:0000313" key="11">
    <source>
        <dbReference type="Proteomes" id="UP001165367"/>
    </source>
</evidence>
<evidence type="ECO:0000259" key="6">
    <source>
        <dbReference type="Pfam" id="PF02836"/>
    </source>
</evidence>
<dbReference type="InterPro" id="IPR017853">
    <property type="entry name" value="GH"/>
</dbReference>
<feature type="signal peptide" evidence="4">
    <location>
        <begin position="1"/>
        <end position="20"/>
    </location>
</feature>
<organism evidence="10 11">
    <name type="scientific">Terrimonas ginsenosidimutans</name>
    <dbReference type="NCBI Taxonomy" id="2908004"/>
    <lineage>
        <taxon>Bacteria</taxon>
        <taxon>Pseudomonadati</taxon>
        <taxon>Bacteroidota</taxon>
        <taxon>Chitinophagia</taxon>
        <taxon>Chitinophagales</taxon>
        <taxon>Chitinophagaceae</taxon>
        <taxon>Terrimonas</taxon>
    </lineage>
</organism>
<feature type="domain" description="DUF4982" evidence="8">
    <location>
        <begin position="625"/>
        <end position="681"/>
    </location>
</feature>
<dbReference type="PRINTS" id="PR00132">
    <property type="entry name" value="GLHYDRLASE2"/>
</dbReference>
<feature type="chain" id="PRO_5045719987" evidence="4">
    <location>
        <begin position="21"/>
        <end position="956"/>
    </location>
</feature>
<keyword evidence="4" id="KW-0732">Signal</keyword>
<feature type="domain" description="Glycoside hydrolase family 2 immunoglobulin-like beta-sandwich" evidence="5">
    <location>
        <begin position="217"/>
        <end position="322"/>
    </location>
</feature>
<dbReference type="InterPro" id="IPR006101">
    <property type="entry name" value="Glyco_hydro_2"/>
</dbReference>
<dbReference type="NCBIfam" id="NF041462">
    <property type="entry name" value="GalA"/>
    <property type="match status" value="1"/>
</dbReference>
<dbReference type="Pfam" id="PF02836">
    <property type="entry name" value="Glyco_hydro_2_C"/>
    <property type="match status" value="1"/>
</dbReference>
<dbReference type="Pfam" id="PF00703">
    <property type="entry name" value="Glyco_hydro_2"/>
    <property type="match status" value="1"/>
</dbReference>
<dbReference type="InterPro" id="IPR006104">
    <property type="entry name" value="Glyco_hydro_2_N"/>
</dbReference>
<dbReference type="Pfam" id="PF16355">
    <property type="entry name" value="DUF4982"/>
    <property type="match status" value="1"/>
</dbReference>